<dbReference type="GO" id="GO:0016788">
    <property type="term" value="F:hydrolase activity, acting on ester bonds"/>
    <property type="evidence" value="ECO:0007669"/>
    <property type="project" value="UniProtKB-ARBA"/>
</dbReference>
<organism evidence="1 2">
    <name type="scientific">Methylosinus trichosporium (strain ATCC 35070 / NCIMB 11131 / UNIQEM 75 / OB3b)</name>
    <dbReference type="NCBI Taxonomy" id="595536"/>
    <lineage>
        <taxon>Bacteria</taxon>
        <taxon>Pseudomonadati</taxon>
        <taxon>Pseudomonadota</taxon>
        <taxon>Alphaproteobacteria</taxon>
        <taxon>Hyphomicrobiales</taxon>
        <taxon>Methylocystaceae</taxon>
        <taxon>Methylosinus</taxon>
    </lineage>
</organism>
<dbReference type="SUPFAM" id="SSF52266">
    <property type="entry name" value="SGNH hydrolase"/>
    <property type="match status" value="1"/>
</dbReference>
<dbReference type="KEGG" id="mtw:CQW49_16760"/>
<gene>
    <name evidence="1" type="ORF">CQW49_16760</name>
</gene>
<reference evidence="2" key="1">
    <citation type="submission" date="2017-10" db="EMBL/GenBank/DDBJ databases">
        <title>Completed PacBio SMRT sequence of Methylosinus trichosporium OB3b reveals presence of a third large plasmid.</title>
        <authorList>
            <person name="Charles T.C."/>
            <person name="Lynch M.D.J."/>
            <person name="Heil J.R."/>
            <person name="Cheng J."/>
        </authorList>
    </citation>
    <scope>NUCLEOTIDE SEQUENCE [LARGE SCALE GENOMIC DNA]</scope>
    <source>
        <strain evidence="2">OB3b</strain>
    </source>
</reference>
<proteinExistence type="predicted"/>
<evidence type="ECO:0000313" key="1">
    <source>
        <dbReference type="EMBL" id="ATQ69348.1"/>
    </source>
</evidence>
<accession>A0A2D2D2X0</accession>
<dbReference type="InterPro" id="IPR036514">
    <property type="entry name" value="SGNH_hydro_sf"/>
</dbReference>
<keyword evidence="2" id="KW-1185">Reference proteome</keyword>
<dbReference type="AlphaFoldDB" id="A0A2D2D2X0"/>
<protein>
    <submittedName>
        <fullName evidence="1">Uncharacterized protein</fullName>
    </submittedName>
</protein>
<dbReference type="EMBL" id="CP023737">
    <property type="protein sequence ID" value="ATQ69348.1"/>
    <property type="molecule type" value="Genomic_DNA"/>
</dbReference>
<evidence type="ECO:0000313" key="2">
    <source>
        <dbReference type="Proteomes" id="UP000230709"/>
    </source>
</evidence>
<dbReference type="RefSeq" id="WP_003608616.1">
    <property type="nucleotide sequence ID" value="NZ_ADVE02000001.1"/>
</dbReference>
<name>A0A2D2D2X0_METT3</name>
<dbReference type="Gene3D" id="3.40.50.1110">
    <property type="entry name" value="SGNH hydrolase"/>
    <property type="match status" value="1"/>
</dbReference>
<sequence>MKISLVGGSNTGISYGWARQFEAAAKRHQVENRFLGAVGSLFGLLRLMEMEGEDAPLPDLVIFEYSLNDMMLLDSGLVTPTQLRETLLDVVGFCASRRLPLIFLCLEVQPIGRQRVHACVAVVKRLYLEIAQAHGVRCLTLDAILGPPRPEDFVDEHHLSEEISGRVVDRLLLEIALGRATIPRAPVRPPSFFYHRAAEAQISGPCRRVDLSSTVFSGEFLEIARGGSARWPGHGELIGVMLRSTQTAGEFAIAAGKRKLRKNAQSAMRLAAPRLMLLHYLQKPLACAGDLDISMPASEVELMRLRADRTPLSTAPAAPFDAQLLEIHGVMMRRPGL</sequence>
<dbReference type="Proteomes" id="UP000230709">
    <property type="component" value="Chromosome"/>
</dbReference>